<keyword evidence="1" id="KW-0472">Membrane</keyword>
<reference evidence="2" key="1">
    <citation type="journal article" date="2021" name="Proc. Natl. Acad. Sci. U.S.A.">
        <title>A Catalog of Tens of Thousands of Viruses from Human Metagenomes Reveals Hidden Associations with Chronic Diseases.</title>
        <authorList>
            <person name="Tisza M.J."/>
            <person name="Buck C.B."/>
        </authorList>
    </citation>
    <scope>NUCLEOTIDE SEQUENCE</scope>
    <source>
        <strain evidence="2">Ct43U4</strain>
    </source>
</reference>
<evidence type="ECO:0000256" key="1">
    <source>
        <dbReference type="SAM" id="Phobius"/>
    </source>
</evidence>
<accession>A0A8S5N0E8</accession>
<keyword evidence="1" id="KW-0812">Transmembrane</keyword>
<sequence>MSYRDWSYVAYAVICILAVTASVIIKICESKFGKEKVAETLTEADKYRKAITEAITSAEEMFPGAGTGKQKKVVATLAVSNAVNALKNYKPTAEQISSDIDTAVAITKEVNTGYASNSKNVARAVEVKLETANDADPKNASLK</sequence>
<evidence type="ECO:0000313" key="2">
    <source>
        <dbReference type="EMBL" id="DAD87847.1"/>
    </source>
</evidence>
<feature type="transmembrane region" description="Helical" evidence="1">
    <location>
        <begin position="6"/>
        <end position="25"/>
    </location>
</feature>
<protein>
    <submittedName>
        <fullName evidence="2">Holin</fullName>
    </submittedName>
</protein>
<proteinExistence type="predicted"/>
<organism evidence="2">
    <name type="scientific">Siphoviridae sp. ct43U4</name>
    <dbReference type="NCBI Taxonomy" id="2826285"/>
    <lineage>
        <taxon>Viruses</taxon>
        <taxon>Duplodnaviria</taxon>
        <taxon>Heunggongvirae</taxon>
        <taxon>Uroviricota</taxon>
        <taxon>Caudoviricetes</taxon>
    </lineage>
</organism>
<keyword evidence="1" id="KW-1133">Transmembrane helix</keyword>
<name>A0A8S5N0E8_9CAUD</name>
<dbReference type="EMBL" id="BK015029">
    <property type="protein sequence ID" value="DAD87847.1"/>
    <property type="molecule type" value="Genomic_DNA"/>
</dbReference>